<name>A0A814IE39_ADIRI</name>
<dbReference type="GO" id="GO:0004930">
    <property type="term" value="F:G protein-coupled receptor activity"/>
    <property type="evidence" value="ECO:0007669"/>
    <property type="project" value="UniProtKB-KW"/>
</dbReference>
<keyword evidence="11" id="KW-0732">Signal</keyword>
<feature type="transmembrane region" description="Helical" evidence="10">
    <location>
        <begin position="70"/>
        <end position="92"/>
    </location>
</feature>
<dbReference type="Gene3D" id="1.20.1070.10">
    <property type="entry name" value="Rhodopsin 7-helix transmembrane proteins"/>
    <property type="match status" value="1"/>
</dbReference>
<dbReference type="SUPFAM" id="SSF81321">
    <property type="entry name" value="Family A G protein-coupled receptor-like"/>
    <property type="match status" value="1"/>
</dbReference>
<keyword evidence="5 10" id="KW-0472">Membrane</keyword>
<evidence type="ECO:0000256" key="11">
    <source>
        <dbReference type="SAM" id="SignalP"/>
    </source>
</evidence>
<dbReference type="PANTHER" id="PTHR45695:SF9">
    <property type="entry name" value="LEUCOKININ RECEPTOR"/>
    <property type="match status" value="1"/>
</dbReference>
<dbReference type="PANTHER" id="PTHR45695">
    <property type="entry name" value="LEUCOKININ RECEPTOR-RELATED"/>
    <property type="match status" value="1"/>
</dbReference>
<evidence type="ECO:0000256" key="9">
    <source>
        <dbReference type="SAM" id="MobiDB-lite"/>
    </source>
</evidence>
<comment type="similarity">
    <text evidence="8">Belongs to the G-protein coupled receptor 1 family.</text>
</comment>
<keyword evidence="6 8" id="KW-0675">Receptor</keyword>
<evidence type="ECO:0000256" key="10">
    <source>
        <dbReference type="SAM" id="Phobius"/>
    </source>
</evidence>
<keyword evidence="7 8" id="KW-0807">Transducer</keyword>
<evidence type="ECO:0000256" key="7">
    <source>
        <dbReference type="ARBA" id="ARBA00023224"/>
    </source>
</evidence>
<dbReference type="EMBL" id="CAJNOJ010000069">
    <property type="protein sequence ID" value="CAF1024482.1"/>
    <property type="molecule type" value="Genomic_DNA"/>
</dbReference>
<feature type="region of interest" description="Disordered" evidence="9">
    <location>
        <begin position="395"/>
        <end position="417"/>
    </location>
</feature>
<dbReference type="InterPro" id="IPR017452">
    <property type="entry name" value="GPCR_Rhodpsn_7TM"/>
</dbReference>
<dbReference type="GO" id="GO:0005886">
    <property type="term" value="C:plasma membrane"/>
    <property type="evidence" value="ECO:0007669"/>
    <property type="project" value="TreeGrafter"/>
</dbReference>
<dbReference type="PROSITE" id="PS00237">
    <property type="entry name" value="G_PROTEIN_RECEP_F1_1"/>
    <property type="match status" value="1"/>
</dbReference>
<evidence type="ECO:0000256" key="3">
    <source>
        <dbReference type="ARBA" id="ARBA00022989"/>
    </source>
</evidence>
<dbReference type="PROSITE" id="PS50262">
    <property type="entry name" value="G_PROTEIN_RECEP_F1_2"/>
    <property type="match status" value="1"/>
</dbReference>
<keyword evidence="3 10" id="KW-1133">Transmembrane helix</keyword>
<feature type="signal peptide" evidence="11">
    <location>
        <begin position="1"/>
        <end position="21"/>
    </location>
</feature>
<dbReference type="OrthoDB" id="9445642at2759"/>
<evidence type="ECO:0000256" key="5">
    <source>
        <dbReference type="ARBA" id="ARBA00023136"/>
    </source>
</evidence>
<feature type="transmembrane region" description="Helical" evidence="10">
    <location>
        <begin position="104"/>
        <end position="124"/>
    </location>
</feature>
<sequence length="434" mass="49731">MFVTDWSFHWVSFIKILFVLNEHDLLGAMNTQDKTMKIQSSQTAIVNSSLVGIANAQHDVFIWFAGDLLIAFYCLIFILGLFGNSVVIFVAIRKRKYLNVTNCYVMNLALADVLFLIVSIPYTTYLGLVNNYPFSEIICKIHMYLAYVFLLATCNTIAAMSIDRYFYIVSPKSKLYWRTPHTAMLICLIIWASSLALIVPYHIILHVIASNSKTCGPDSYENFLVCFLVFCSYYAIPLVIIIVCYTKLAMHVIQSNQLIANHLNAKNMPKFLKRKQRKVTKMVIVVTLAFALCWLPIHILELMKCSKLSILYIVARSHPKVLYTIRAFAHALAYFNSCLNPYLYALLNRNFCFDLIGIIPTCLTCTKQSQKILMPDSNRNVRMTSTCVLSNESLHKKRSDNDDDDDDDDEDMYCNNGNTQTDHTVNCQFELLRM</sequence>
<dbReference type="AlphaFoldDB" id="A0A814IE39"/>
<comment type="caution">
    <text evidence="13">The sequence shown here is derived from an EMBL/GenBank/DDBJ whole genome shotgun (WGS) entry which is preliminary data.</text>
</comment>
<dbReference type="InterPro" id="IPR000276">
    <property type="entry name" value="GPCR_Rhodpsn"/>
</dbReference>
<accession>A0A814IE39</accession>
<reference evidence="13" key="1">
    <citation type="submission" date="2021-02" db="EMBL/GenBank/DDBJ databases">
        <authorList>
            <person name="Nowell W R."/>
        </authorList>
    </citation>
    <scope>NUCLEOTIDE SEQUENCE</scope>
</reference>
<evidence type="ECO:0000313" key="13">
    <source>
        <dbReference type="EMBL" id="CAF1024482.1"/>
    </source>
</evidence>
<proteinExistence type="inferred from homology"/>
<feature type="transmembrane region" description="Helical" evidence="10">
    <location>
        <begin position="223"/>
        <end position="245"/>
    </location>
</feature>
<organism evidence="13 14">
    <name type="scientific">Adineta ricciae</name>
    <name type="common">Rotifer</name>
    <dbReference type="NCBI Taxonomy" id="249248"/>
    <lineage>
        <taxon>Eukaryota</taxon>
        <taxon>Metazoa</taxon>
        <taxon>Spiralia</taxon>
        <taxon>Gnathifera</taxon>
        <taxon>Rotifera</taxon>
        <taxon>Eurotatoria</taxon>
        <taxon>Bdelloidea</taxon>
        <taxon>Adinetida</taxon>
        <taxon>Adinetidae</taxon>
        <taxon>Adineta</taxon>
    </lineage>
</organism>
<evidence type="ECO:0000256" key="4">
    <source>
        <dbReference type="ARBA" id="ARBA00023040"/>
    </source>
</evidence>
<keyword evidence="4 8" id="KW-0297">G-protein coupled receptor</keyword>
<dbReference type="Pfam" id="PF00001">
    <property type="entry name" value="7tm_1"/>
    <property type="match status" value="1"/>
</dbReference>
<evidence type="ECO:0000256" key="8">
    <source>
        <dbReference type="RuleBase" id="RU000688"/>
    </source>
</evidence>
<protein>
    <recommendedName>
        <fullName evidence="12">G-protein coupled receptors family 1 profile domain-containing protein</fullName>
    </recommendedName>
</protein>
<comment type="subcellular location">
    <subcellularLocation>
        <location evidence="1">Membrane</location>
        <topology evidence="1">Multi-pass membrane protein</topology>
    </subcellularLocation>
</comment>
<evidence type="ECO:0000256" key="6">
    <source>
        <dbReference type="ARBA" id="ARBA00023170"/>
    </source>
</evidence>
<evidence type="ECO:0000313" key="14">
    <source>
        <dbReference type="Proteomes" id="UP000663852"/>
    </source>
</evidence>
<gene>
    <name evidence="13" type="ORF">EDS130_LOCUS16069</name>
</gene>
<feature type="chain" id="PRO_5032281943" description="G-protein coupled receptors family 1 profile domain-containing protein" evidence="11">
    <location>
        <begin position="22"/>
        <end position="434"/>
    </location>
</feature>
<feature type="compositionally biased region" description="Acidic residues" evidence="9">
    <location>
        <begin position="401"/>
        <end position="412"/>
    </location>
</feature>
<keyword evidence="2 8" id="KW-0812">Transmembrane</keyword>
<evidence type="ECO:0000256" key="1">
    <source>
        <dbReference type="ARBA" id="ARBA00004141"/>
    </source>
</evidence>
<evidence type="ECO:0000259" key="12">
    <source>
        <dbReference type="PROSITE" id="PS50262"/>
    </source>
</evidence>
<dbReference type="Proteomes" id="UP000663852">
    <property type="component" value="Unassembled WGS sequence"/>
</dbReference>
<dbReference type="PRINTS" id="PR00237">
    <property type="entry name" value="GPCRRHODOPSN"/>
</dbReference>
<feature type="transmembrane region" description="Helical" evidence="10">
    <location>
        <begin position="144"/>
        <end position="162"/>
    </location>
</feature>
<evidence type="ECO:0000256" key="2">
    <source>
        <dbReference type="ARBA" id="ARBA00022692"/>
    </source>
</evidence>
<feature type="transmembrane region" description="Helical" evidence="10">
    <location>
        <begin position="279"/>
        <end position="297"/>
    </location>
</feature>
<feature type="transmembrane region" description="Helical" evidence="10">
    <location>
        <begin position="183"/>
        <end position="203"/>
    </location>
</feature>
<feature type="domain" description="G-protein coupled receptors family 1 profile" evidence="12">
    <location>
        <begin position="83"/>
        <end position="344"/>
    </location>
</feature>